<comment type="caution">
    <text evidence="1">The sequence shown here is derived from an EMBL/GenBank/DDBJ whole genome shotgun (WGS) entry which is preliminary data.</text>
</comment>
<dbReference type="RefSeq" id="WP_171246485.1">
    <property type="nucleotide sequence ID" value="NZ_JABFAJ010000010.1"/>
</dbReference>
<proteinExistence type="predicted"/>
<dbReference type="AlphaFoldDB" id="A0A849K1D9"/>
<name>A0A849K1D9_9MICO</name>
<organism evidence="1 2">
    <name type="scientific">Isoptericola sediminis</name>
    <dbReference type="NCBI Taxonomy" id="2733572"/>
    <lineage>
        <taxon>Bacteria</taxon>
        <taxon>Bacillati</taxon>
        <taxon>Actinomycetota</taxon>
        <taxon>Actinomycetes</taxon>
        <taxon>Micrococcales</taxon>
        <taxon>Promicromonosporaceae</taxon>
        <taxon>Isoptericola</taxon>
    </lineage>
</organism>
<gene>
    <name evidence="1" type="ORF">HLI28_05380</name>
</gene>
<reference evidence="1 2" key="1">
    <citation type="submission" date="2020-05" db="EMBL/GenBank/DDBJ databases">
        <title>Genome sequence of Isoptericola sp. JC619 isolated from Chilika lagoon, India.</title>
        <authorList>
            <person name="Kumar D."/>
            <person name="Appam K."/>
            <person name="Gandham S."/>
            <person name="Uppada J."/>
            <person name="Sasikala C."/>
            <person name="Venkata Ramana C."/>
        </authorList>
    </citation>
    <scope>NUCLEOTIDE SEQUENCE [LARGE SCALE GENOMIC DNA]</scope>
    <source>
        <strain evidence="1 2">JC619</strain>
    </source>
</reference>
<sequence length="355" mass="38200">MTTPHAAVPISLRLGQVPAMLNAELADHPVYDGFELQRFDDPEHGSGILAFLTRRADGTVDYAVQRGLRLDRARYGIGGGIRSWREIDFDRDRLEVSDAGTVAQVRFADADGHVVEIDVDDRAAGPRRPAALLAPLGAAIRQPASLMLVWMPSFDLLRAVPGHDPVVRIGGRDVATGRLPAGRLHGRLLVKTSGRLWVLELNRDGDPPAVAGGPGEAAPTTDGDALRGVRATADGHAARVLFRPPLPDPGELADGDARHGAWRVLLDDALLTGGTWSVEVVDGRAEVELAVTRRWRPRRLPGLMRLVTTALPVFRTWPTTYAWHASVPLDGGPATTAWRRTGTAGAAAYRRATSS</sequence>
<protein>
    <submittedName>
        <fullName evidence="1">Uncharacterized protein</fullName>
    </submittedName>
</protein>
<evidence type="ECO:0000313" key="1">
    <source>
        <dbReference type="EMBL" id="NNU26978.1"/>
    </source>
</evidence>
<dbReference type="EMBL" id="JABFAJ010000010">
    <property type="protein sequence ID" value="NNU26978.1"/>
    <property type="molecule type" value="Genomic_DNA"/>
</dbReference>
<keyword evidence="2" id="KW-1185">Reference proteome</keyword>
<accession>A0A849K1D9</accession>
<dbReference type="Proteomes" id="UP000557204">
    <property type="component" value="Unassembled WGS sequence"/>
</dbReference>
<evidence type="ECO:0000313" key="2">
    <source>
        <dbReference type="Proteomes" id="UP000557204"/>
    </source>
</evidence>